<evidence type="ECO:0000256" key="1">
    <source>
        <dbReference type="ARBA" id="ARBA00000085"/>
    </source>
</evidence>
<gene>
    <name evidence="5" type="ORF">DB31_1853</name>
</gene>
<name>A0A085WAX2_9BACT</name>
<dbReference type="STRING" id="394096.DB31_1853"/>
<reference evidence="5 6" key="1">
    <citation type="submission" date="2014-04" db="EMBL/GenBank/DDBJ databases">
        <title>Genome assembly of Hyalangium minutum DSM 14724.</title>
        <authorList>
            <person name="Sharma G."/>
            <person name="Subramanian S."/>
        </authorList>
    </citation>
    <scope>NUCLEOTIDE SEQUENCE [LARGE SCALE GENOMIC DNA]</scope>
    <source>
        <strain evidence="5 6">DSM 14724</strain>
    </source>
</reference>
<dbReference type="SUPFAM" id="SSF55874">
    <property type="entry name" value="ATPase domain of HSP90 chaperone/DNA topoisomerase II/histidine kinase"/>
    <property type="match status" value="1"/>
</dbReference>
<proteinExistence type="predicted"/>
<protein>
    <recommendedName>
        <fullName evidence="2">histidine kinase</fullName>
        <ecNumber evidence="2">2.7.13.3</ecNumber>
    </recommendedName>
</protein>
<keyword evidence="3" id="KW-0597">Phosphoprotein</keyword>
<dbReference type="GO" id="GO:0000155">
    <property type="term" value="F:phosphorelay sensor kinase activity"/>
    <property type="evidence" value="ECO:0007669"/>
    <property type="project" value="TreeGrafter"/>
</dbReference>
<evidence type="ECO:0000259" key="4">
    <source>
        <dbReference type="Pfam" id="PF02518"/>
    </source>
</evidence>
<evidence type="ECO:0000256" key="2">
    <source>
        <dbReference type="ARBA" id="ARBA00012438"/>
    </source>
</evidence>
<dbReference type="Pfam" id="PF02518">
    <property type="entry name" value="HATPase_c"/>
    <property type="match status" value="1"/>
</dbReference>
<dbReference type="InterPro" id="IPR003594">
    <property type="entry name" value="HATPase_dom"/>
</dbReference>
<accession>A0A085WAX2</accession>
<dbReference type="Gene3D" id="3.30.565.10">
    <property type="entry name" value="Histidine kinase-like ATPase, C-terminal domain"/>
    <property type="match status" value="1"/>
</dbReference>
<dbReference type="PANTHER" id="PTHR43547:SF2">
    <property type="entry name" value="HYBRID SIGNAL TRANSDUCTION HISTIDINE KINASE C"/>
    <property type="match status" value="1"/>
</dbReference>
<dbReference type="EMBL" id="JMCB01000013">
    <property type="protein sequence ID" value="KFE64835.1"/>
    <property type="molecule type" value="Genomic_DNA"/>
</dbReference>
<evidence type="ECO:0000256" key="3">
    <source>
        <dbReference type="ARBA" id="ARBA00022553"/>
    </source>
</evidence>
<sequence>MGNPLPMLGATFHRSAGTVSRDDTLQGLRLGVRGLGLSISQQLISALGGTIRVESQPSQGATFSVELPRVR</sequence>
<evidence type="ECO:0000313" key="6">
    <source>
        <dbReference type="Proteomes" id="UP000028725"/>
    </source>
</evidence>
<dbReference type="InterPro" id="IPR036890">
    <property type="entry name" value="HATPase_C_sf"/>
</dbReference>
<keyword evidence="6" id="KW-1185">Reference proteome</keyword>
<dbReference type="Proteomes" id="UP000028725">
    <property type="component" value="Unassembled WGS sequence"/>
</dbReference>
<dbReference type="AlphaFoldDB" id="A0A085WAX2"/>
<organism evidence="5 6">
    <name type="scientific">Hyalangium minutum</name>
    <dbReference type="NCBI Taxonomy" id="394096"/>
    <lineage>
        <taxon>Bacteria</taxon>
        <taxon>Pseudomonadati</taxon>
        <taxon>Myxococcota</taxon>
        <taxon>Myxococcia</taxon>
        <taxon>Myxococcales</taxon>
        <taxon>Cystobacterineae</taxon>
        <taxon>Archangiaceae</taxon>
        <taxon>Hyalangium</taxon>
    </lineage>
</organism>
<evidence type="ECO:0000313" key="5">
    <source>
        <dbReference type="EMBL" id="KFE64835.1"/>
    </source>
</evidence>
<dbReference type="PANTHER" id="PTHR43547">
    <property type="entry name" value="TWO-COMPONENT HISTIDINE KINASE"/>
    <property type="match status" value="1"/>
</dbReference>
<dbReference type="EC" id="2.7.13.3" evidence="2"/>
<comment type="catalytic activity">
    <reaction evidence="1">
        <text>ATP + protein L-histidine = ADP + protein N-phospho-L-histidine.</text>
        <dbReference type="EC" id="2.7.13.3"/>
    </reaction>
</comment>
<comment type="caution">
    <text evidence="5">The sequence shown here is derived from an EMBL/GenBank/DDBJ whole genome shotgun (WGS) entry which is preliminary data.</text>
</comment>
<dbReference type="InterPro" id="IPR004358">
    <property type="entry name" value="Sig_transdc_His_kin-like_C"/>
</dbReference>
<dbReference type="PRINTS" id="PR00344">
    <property type="entry name" value="BCTRLSENSOR"/>
</dbReference>
<feature type="domain" description="Histidine kinase/HSP90-like ATPase" evidence="4">
    <location>
        <begin position="30"/>
        <end position="69"/>
    </location>
</feature>